<keyword evidence="5" id="KW-1185">Reference proteome</keyword>
<feature type="compositionally biased region" description="Basic and acidic residues" evidence="2">
    <location>
        <begin position="63"/>
        <end position="77"/>
    </location>
</feature>
<dbReference type="STRING" id="40149.A0A0E0ET16"/>
<reference evidence="4" key="2">
    <citation type="submission" date="2018-05" db="EMBL/GenBank/DDBJ databases">
        <title>OmerRS3 (Oryza meridionalis Reference Sequence Version 3).</title>
        <authorList>
            <person name="Zhang J."/>
            <person name="Kudrna D."/>
            <person name="Lee S."/>
            <person name="Talag J."/>
            <person name="Welchert J."/>
            <person name="Wing R.A."/>
        </authorList>
    </citation>
    <scope>NUCLEOTIDE SEQUENCE [LARGE SCALE GENOMIC DNA]</scope>
    <source>
        <strain evidence="4">cv. OR44</strain>
    </source>
</reference>
<protein>
    <recommendedName>
        <fullName evidence="3">Cyanobacterial aminoacyl-tRNA synthetase CAAD domain-containing protein</fullName>
    </recommendedName>
</protein>
<reference evidence="4" key="1">
    <citation type="submission" date="2015-04" db="UniProtKB">
        <authorList>
            <consortium name="EnsemblPlants"/>
        </authorList>
    </citation>
    <scope>IDENTIFICATION</scope>
</reference>
<evidence type="ECO:0000256" key="1">
    <source>
        <dbReference type="ARBA" id="ARBA00004141"/>
    </source>
</evidence>
<proteinExistence type="predicted"/>
<organism evidence="4">
    <name type="scientific">Oryza meridionalis</name>
    <dbReference type="NCBI Taxonomy" id="40149"/>
    <lineage>
        <taxon>Eukaryota</taxon>
        <taxon>Viridiplantae</taxon>
        <taxon>Streptophyta</taxon>
        <taxon>Embryophyta</taxon>
        <taxon>Tracheophyta</taxon>
        <taxon>Spermatophyta</taxon>
        <taxon>Magnoliopsida</taxon>
        <taxon>Liliopsida</taxon>
        <taxon>Poales</taxon>
        <taxon>Poaceae</taxon>
        <taxon>BOP clade</taxon>
        <taxon>Oryzoideae</taxon>
        <taxon>Oryzeae</taxon>
        <taxon>Oryzinae</taxon>
        <taxon>Oryza</taxon>
    </lineage>
</organism>
<dbReference type="AlphaFoldDB" id="A0A0E0ET16"/>
<evidence type="ECO:0000259" key="3">
    <source>
        <dbReference type="Pfam" id="PF14159"/>
    </source>
</evidence>
<feature type="region of interest" description="Disordered" evidence="2">
    <location>
        <begin position="20"/>
        <end position="40"/>
    </location>
</feature>
<dbReference type="Gramene" id="OMERI09G10350.2">
    <property type="protein sequence ID" value="OMERI09G10350.2"/>
    <property type="gene ID" value="OMERI09G10350"/>
</dbReference>
<evidence type="ECO:0000256" key="2">
    <source>
        <dbReference type="SAM" id="MobiDB-lite"/>
    </source>
</evidence>
<name>A0A0E0ET16_9ORYZ</name>
<dbReference type="PANTHER" id="PTHR33222:SF34">
    <property type="entry name" value="OS09G0465800 PROTEIN"/>
    <property type="match status" value="1"/>
</dbReference>
<dbReference type="InterPro" id="IPR025564">
    <property type="entry name" value="CAAD_dom"/>
</dbReference>
<feature type="domain" description="Cyanobacterial aminoacyl-tRNA synthetase CAAD" evidence="3">
    <location>
        <begin position="104"/>
        <end position="179"/>
    </location>
</feature>
<dbReference type="PANTHER" id="PTHR33222">
    <property type="match status" value="1"/>
</dbReference>
<dbReference type="InterPro" id="IPR033344">
    <property type="entry name" value="CURT1"/>
</dbReference>
<dbReference type="EnsemblPlants" id="OMERI09G10350.2">
    <property type="protein sequence ID" value="OMERI09G10350.2"/>
    <property type="gene ID" value="OMERI09G10350"/>
</dbReference>
<comment type="subcellular location">
    <subcellularLocation>
        <location evidence="1">Membrane</location>
        <topology evidence="1">Multi-pass membrane protein</topology>
    </subcellularLocation>
</comment>
<feature type="region of interest" description="Disordered" evidence="2">
    <location>
        <begin position="52"/>
        <end position="80"/>
    </location>
</feature>
<dbReference type="GO" id="GO:0009535">
    <property type="term" value="C:chloroplast thylakoid membrane"/>
    <property type="evidence" value="ECO:0007669"/>
    <property type="project" value="TreeGrafter"/>
</dbReference>
<dbReference type="Pfam" id="PF14159">
    <property type="entry name" value="CAAD"/>
    <property type="match status" value="1"/>
</dbReference>
<dbReference type="Proteomes" id="UP000008021">
    <property type="component" value="Chromosome 9"/>
</dbReference>
<evidence type="ECO:0000313" key="4">
    <source>
        <dbReference type="EnsemblPlants" id="OMERI09G10350.2"/>
    </source>
</evidence>
<sequence>MAPAAAAAALVRLPLRPARATLPNQGFGRRRSGASSLAVRAKDSDDLRVLISEKPAEPAEPAPAKREGWEGFGREVGDGDGEVQMQGESASWNVLNQIGVGLDSENSYTALVYGTSALVTIWISSIVVSALDSVPLVPQVMEVVGLGFTVWFTSRYLIFKENRDELIARIGSIKKQILGSRESVAGPVAQDGRAAPLQSHERKCATALL</sequence>
<evidence type="ECO:0000313" key="5">
    <source>
        <dbReference type="Proteomes" id="UP000008021"/>
    </source>
</evidence>
<accession>A0A0E0ET16</accession>